<dbReference type="SUPFAM" id="SSF69065">
    <property type="entry name" value="RNase III domain-like"/>
    <property type="match status" value="1"/>
</dbReference>
<feature type="binding site" evidence="9">
    <location>
        <position position="120"/>
    </location>
    <ligand>
        <name>Mg(2+)</name>
        <dbReference type="ChEBI" id="CHEBI:18420"/>
    </ligand>
</feature>
<dbReference type="SMART" id="SM00358">
    <property type="entry name" value="DSRM"/>
    <property type="match status" value="1"/>
</dbReference>
<keyword evidence="4 9" id="KW-0507">mRNA processing</keyword>
<feature type="active site" evidence="9">
    <location>
        <position position="123"/>
    </location>
</feature>
<dbReference type="InterPro" id="IPR000999">
    <property type="entry name" value="RNase_III_dom"/>
</dbReference>
<evidence type="ECO:0000259" key="10">
    <source>
        <dbReference type="PROSITE" id="PS50137"/>
    </source>
</evidence>
<dbReference type="GO" id="GO:0006364">
    <property type="term" value="P:rRNA processing"/>
    <property type="evidence" value="ECO:0007669"/>
    <property type="project" value="UniProtKB-UniRule"/>
</dbReference>
<feature type="binding site" evidence="9">
    <location>
        <position position="123"/>
    </location>
    <ligand>
        <name>Mg(2+)</name>
        <dbReference type="ChEBI" id="CHEBI:18420"/>
    </ligand>
</feature>
<dbReference type="HAMAP" id="MF_00104">
    <property type="entry name" value="RNase_III"/>
    <property type="match status" value="1"/>
</dbReference>
<keyword evidence="9" id="KW-0699">rRNA-binding</keyword>
<dbReference type="PROSITE" id="PS00517">
    <property type="entry name" value="RNASE_3_1"/>
    <property type="match status" value="1"/>
</dbReference>
<evidence type="ECO:0000256" key="9">
    <source>
        <dbReference type="HAMAP-Rule" id="MF_00104"/>
    </source>
</evidence>
<dbReference type="GO" id="GO:0010468">
    <property type="term" value="P:regulation of gene expression"/>
    <property type="evidence" value="ECO:0007669"/>
    <property type="project" value="TreeGrafter"/>
</dbReference>
<comment type="similarity">
    <text evidence="2">Belongs to the ribonuclease III family.</text>
</comment>
<sequence>MKKDFGKFEKSVNVAFRNHLLLKQAFTHRSYINEHRDEKLEHNERLEFLGDAVLELAVTEYLFAKYPDKPEGELTSYRAALVNTNTLADVALGLGMNDFLLLSRGEAKDTGKARQYILANTYEAFVGALYLDQGYGVVKDFIARTIFPLTDDIVAQRLWRDSKSYFQEQAQEHVSITPEYRVLKEEGPDHDKQFTIGVFLGDVLAAEGDGKSKQEAEQNAASAAIQVKGWR</sequence>
<evidence type="ECO:0000256" key="2">
    <source>
        <dbReference type="ARBA" id="ARBA00010183"/>
    </source>
</evidence>
<keyword evidence="5 9" id="KW-0540">Nuclease</keyword>
<dbReference type="Proteomes" id="UP000230638">
    <property type="component" value="Unassembled WGS sequence"/>
</dbReference>
<evidence type="ECO:0000256" key="1">
    <source>
        <dbReference type="ARBA" id="ARBA00000109"/>
    </source>
</evidence>
<evidence type="ECO:0000313" key="12">
    <source>
        <dbReference type="EMBL" id="PIP73019.1"/>
    </source>
</evidence>
<keyword evidence="9" id="KW-0963">Cytoplasm</keyword>
<keyword evidence="6 9" id="KW-0255">Endonuclease</keyword>
<dbReference type="Pfam" id="PF14622">
    <property type="entry name" value="Ribonucleas_3_3"/>
    <property type="match status" value="1"/>
</dbReference>
<comment type="caution">
    <text evidence="12">The sequence shown here is derived from an EMBL/GenBank/DDBJ whole genome shotgun (WGS) entry which is preliminary data.</text>
</comment>
<dbReference type="PROSITE" id="PS50142">
    <property type="entry name" value="RNASE_3_2"/>
    <property type="match status" value="1"/>
</dbReference>
<keyword evidence="9" id="KW-0479">Metal-binding</keyword>
<dbReference type="PANTHER" id="PTHR11207:SF0">
    <property type="entry name" value="RIBONUCLEASE 3"/>
    <property type="match status" value="1"/>
</dbReference>
<comment type="subcellular location">
    <subcellularLocation>
        <location evidence="9">Cytoplasm</location>
    </subcellularLocation>
</comment>
<feature type="active site" evidence="9">
    <location>
        <position position="51"/>
    </location>
</feature>
<proteinExistence type="inferred from homology"/>
<evidence type="ECO:0000259" key="11">
    <source>
        <dbReference type="PROSITE" id="PS50142"/>
    </source>
</evidence>
<evidence type="ECO:0000256" key="5">
    <source>
        <dbReference type="ARBA" id="ARBA00022722"/>
    </source>
</evidence>
<dbReference type="SMART" id="SM00535">
    <property type="entry name" value="RIBOc"/>
    <property type="match status" value="1"/>
</dbReference>
<evidence type="ECO:0000256" key="7">
    <source>
        <dbReference type="ARBA" id="ARBA00022801"/>
    </source>
</evidence>
<dbReference type="PROSITE" id="PS50137">
    <property type="entry name" value="DS_RBD"/>
    <property type="match status" value="1"/>
</dbReference>
<dbReference type="GO" id="GO:0004525">
    <property type="term" value="F:ribonuclease III activity"/>
    <property type="evidence" value="ECO:0007669"/>
    <property type="project" value="UniProtKB-UniRule"/>
</dbReference>
<dbReference type="GO" id="GO:0005737">
    <property type="term" value="C:cytoplasm"/>
    <property type="evidence" value="ECO:0007669"/>
    <property type="project" value="UniProtKB-SubCell"/>
</dbReference>
<dbReference type="CDD" id="cd10845">
    <property type="entry name" value="DSRM_RNAse_III_family"/>
    <property type="match status" value="1"/>
</dbReference>
<dbReference type="CDD" id="cd00593">
    <property type="entry name" value="RIBOc"/>
    <property type="match status" value="1"/>
</dbReference>
<comment type="catalytic activity">
    <reaction evidence="1 9">
        <text>Endonucleolytic cleavage to 5'-phosphomonoester.</text>
        <dbReference type="EC" id="3.1.26.3"/>
    </reaction>
</comment>
<comment type="function">
    <text evidence="9">Digests double-stranded RNA. Involved in the processing of primary rRNA transcript to yield the immediate precursors to the large and small rRNAs (23S and 16S). Processes some mRNAs, and tRNAs when they are encoded in the rRNA operon. Processes pre-crRNA and tracrRNA of type II CRISPR loci if present in the organism.</text>
</comment>
<dbReference type="PANTHER" id="PTHR11207">
    <property type="entry name" value="RIBONUCLEASE III"/>
    <property type="match status" value="1"/>
</dbReference>
<keyword evidence="8 9" id="KW-0694">RNA-binding</keyword>
<dbReference type="Gene3D" id="3.30.160.20">
    <property type="match status" value="1"/>
</dbReference>
<name>A0A2H0CTJ8_9BACT</name>
<organism evidence="12 13">
    <name type="scientific">Candidatus Lloydbacteria bacterium CG22_combo_CG10-13_8_21_14_all_47_15</name>
    <dbReference type="NCBI Taxonomy" id="1974635"/>
    <lineage>
        <taxon>Bacteria</taxon>
        <taxon>Candidatus Lloydiibacteriota</taxon>
    </lineage>
</organism>
<dbReference type="EC" id="3.1.26.3" evidence="9"/>
<keyword evidence="7 9" id="KW-0378">Hydrolase</keyword>
<evidence type="ECO:0000256" key="8">
    <source>
        <dbReference type="ARBA" id="ARBA00022884"/>
    </source>
</evidence>
<gene>
    <name evidence="9 12" type="primary">rnc</name>
    <name evidence="12" type="ORF">COW88_03390</name>
</gene>
<dbReference type="GO" id="GO:0006397">
    <property type="term" value="P:mRNA processing"/>
    <property type="evidence" value="ECO:0007669"/>
    <property type="project" value="UniProtKB-UniRule"/>
</dbReference>
<evidence type="ECO:0000256" key="4">
    <source>
        <dbReference type="ARBA" id="ARBA00022664"/>
    </source>
</evidence>
<dbReference type="GO" id="GO:0019843">
    <property type="term" value="F:rRNA binding"/>
    <property type="evidence" value="ECO:0007669"/>
    <property type="project" value="UniProtKB-KW"/>
</dbReference>
<dbReference type="GO" id="GO:0046872">
    <property type="term" value="F:metal ion binding"/>
    <property type="evidence" value="ECO:0007669"/>
    <property type="project" value="UniProtKB-KW"/>
</dbReference>
<dbReference type="GO" id="GO:0003725">
    <property type="term" value="F:double-stranded RNA binding"/>
    <property type="evidence" value="ECO:0007669"/>
    <property type="project" value="TreeGrafter"/>
</dbReference>
<dbReference type="AlphaFoldDB" id="A0A2H0CTJ8"/>
<reference evidence="12 13" key="1">
    <citation type="submission" date="2017-09" db="EMBL/GenBank/DDBJ databases">
        <title>Depth-based differentiation of microbial function through sediment-hosted aquifers and enrichment of novel symbionts in the deep terrestrial subsurface.</title>
        <authorList>
            <person name="Probst A.J."/>
            <person name="Ladd B."/>
            <person name="Jarett J.K."/>
            <person name="Geller-Mcgrath D.E."/>
            <person name="Sieber C.M."/>
            <person name="Emerson J.B."/>
            <person name="Anantharaman K."/>
            <person name="Thomas B.C."/>
            <person name="Malmstrom R."/>
            <person name="Stieglmeier M."/>
            <person name="Klingl A."/>
            <person name="Woyke T."/>
            <person name="Ryan C.M."/>
            <person name="Banfield J.F."/>
        </authorList>
    </citation>
    <scope>NUCLEOTIDE SEQUENCE [LARGE SCALE GENOMIC DNA]</scope>
    <source>
        <strain evidence="12">CG22_combo_CG10-13_8_21_14_all_47_15</strain>
    </source>
</reference>
<keyword evidence="9" id="KW-0460">Magnesium</keyword>
<dbReference type="Gene3D" id="1.10.1520.10">
    <property type="entry name" value="Ribonuclease III domain"/>
    <property type="match status" value="1"/>
</dbReference>
<dbReference type="Pfam" id="PF00035">
    <property type="entry name" value="dsrm"/>
    <property type="match status" value="1"/>
</dbReference>
<keyword evidence="9" id="KW-0819">tRNA processing</keyword>
<comment type="subunit">
    <text evidence="9">Homodimer.</text>
</comment>
<evidence type="ECO:0000313" key="13">
    <source>
        <dbReference type="Proteomes" id="UP000230638"/>
    </source>
</evidence>
<dbReference type="EMBL" id="PCTL01000033">
    <property type="protein sequence ID" value="PIP73019.1"/>
    <property type="molecule type" value="Genomic_DNA"/>
</dbReference>
<comment type="cofactor">
    <cofactor evidence="9">
        <name>Mg(2+)</name>
        <dbReference type="ChEBI" id="CHEBI:18420"/>
    </cofactor>
</comment>
<dbReference type="FunFam" id="1.10.1520.10:FF:000001">
    <property type="entry name" value="Ribonuclease 3"/>
    <property type="match status" value="1"/>
</dbReference>
<dbReference type="InterPro" id="IPR011907">
    <property type="entry name" value="RNase_III"/>
</dbReference>
<protein>
    <recommendedName>
        <fullName evidence="9">Ribonuclease 3</fullName>
        <ecNumber evidence="9">3.1.26.3</ecNumber>
    </recommendedName>
    <alternativeName>
        <fullName evidence="9">Ribonuclease III</fullName>
        <shortName evidence="9">RNase III</shortName>
    </alternativeName>
</protein>
<dbReference type="GO" id="GO:0008033">
    <property type="term" value="P:tRNA processing"/>
    <property type="evidence" value="ECO:0007669"/>
    <property type="project" value="UniProtKB-KW"/>
</dbReference>
<keyword evidence="3 9" id="KW-0698">rRNA processing</keyword>
<evidence type="ECO:0000256" key="3">
    <source>
        <dbReference type="ARBA" id="ARBA00022552"/>
    </source>
</evidence>
<dbReference type="NCBIfam" id="TIGR02191">
    <property type="entry name" value="RNaseIII"/>
    <property type="match status" value="1"/>
</dbReference>
<feature type="binding site" evidence="9">
    <location>
        <position position="47"/>
    </location>
    <ligand>
        <name>Mg(2+)</name>
        <dbReference type="ChEBI" id="CHEBI:18420"/>
    </ligand>
</feature>
<feature type="domain" description="DRBM" evidence="10">
    <location>
        <begin position="161"/>
        <end position="226"/>
    </location>
</feature>
<dbReference type="InterPro" id="IPR036389">
    <property type="entry name" value="RNase_III_sf"/>
</dbReference>
<evidence type="ECO:0000256" key="6">
    <source>
        <dbReference type="ARBA" id="ARBA00022759"/>
    </source>
</evidence>
<dbReference type="InterPro" id="IPR014720">
    <property type="entry name" value="dsRBD_dom"/>
</dbReference>
<feature type="domain" description="RNase III" evidence="11">
    <location>
        <begin position="5"/>
        <end position="134"/>
    </location>
</feature>
<accession>A0A2H0CTJ8</accession>
<dbReference type="SUPFAM" id="SSF54768">
    <property type="entry name" value="dsRNA-binding domain-like"/>
    <property type="match status" value="1"/>
</dbReference>